<dbReference type="SUPFAM" id="SSF52540">
    <property type="entry name" value="P-loop containing nucleoside triphosphate hydrolases"/>
    <property type="match status" value="1"/>
</dbReference>
<comment type="caution">
    <text evidence="2">The sequence shown here is derived from an EMBL/GenBank/DDBJ whole genome shotgun (WGS) entry which is preliminary data.</text>
</comment>
<sequence length="393" mass="42035">MPVVVNADTPLPPGVAAALPPRTPTLATAAELSAHMDTHSNVHAVVFGPAVPLDEATDFADSIRIRRPDISVIVVREGVDPDVLSACMDAGVRDVVDTAKPERLAAAVDRAQQVWSAIHGVEASTSPQRGQQVTVFSPKGGVGKTTTAVNLALALSDGGRRRVCLVDLDLAFGDVAITLQLFPHHTIYEAVPVEDHLDFEMLENLLTRHEDSLMVLAAPTQPDAKDRIRASLVGRVLRTLKDNFDYVVVDTAPSFEEHVLQAFDETDECVLVATLDVPTLKNVKIAMETLDLLQVAPGHRWLVLNRADAEVGLSVDKVESILGLPVTVSLPTAVEVASATNSGRPILLSHPGHPVSKELKTFADRLVGAPTVDADAPAAAADTKPRRFARSRR</sequence>
<keyword evidence="3" id="KW-1185">Reference proteome</keyword>
<name>A0ABT9NU61_9ACTN</name>
<dbReference type="Gene3D" id="3.40.50.300">
    <property type="entry name" value="P-loop containing nucleotide triphosphate hydrolases"/>
    <property type="match status" value="1"/>
</dbReference>
<dbReference type="EMBL" id="JAUSQM010000001">
    <property type="protein sequence ID" value="MDP9823560.1"/>
    <property type="molecule type" value="Genomic_DNA"/>
</dbReference>
<dbReference type="Gene3D" id="3.40.50.2300">
    <property type="match status" value="1"/>
</dbReference>
<evidence type="ECO:0000313" key="2">
    <source>
        <dbReference type="EMBL" id="MDP9823560.1"/>
    </source>
</evidence>
<dbReference type="PANTHER" id="PTHR43384">
    <property type="entry name" value="SEPTUM SITE-DETERMINING PROTEIN MIND HOMOLOG, CHLOROPLASTIC-RELATED"/>
    <property type="match status" value="1"/>
</dbReference>
<organism evidence="2 3">
    <name type="scientific">Nocardioides massiliensis</name>
    <dbReference type="NCBI Taxonomy" id="1325935"/>
    <lineage>
        <taxon>Bacteria</taxon>
        <taxon>Bacillati</taxon>
        <taxon>Actinomycetota</taxon>
        <taxon>Actinomycetes</taxon>
        <taxon>Propionibacteriales</taxon>
        <taxon>Nocardioidaceae</taxon>
        <taxon>Nocardioides</taxon>
    </lineage>
</organism>
<dbReference type="PANTHER" id="PTHR43384:SF13">
    <property type="entry name" value="SLR0110 PROTEIN"/>
    <property type="match status" value="1"/>
</dbReference>
<evidence type="ECO:0000259" key="1">
    <source>
        <dbReference type="Pfam" id="PF13614"/>
    </source>
</evidence>
<reference evidence="2 3" key="1">
    <citation type="submission" date="2023-07" db="EMBL/GenBank/DDBJ databases">
        <title>Sequencing the genomes of 1000 actinobacteria strains.</title>
        <authorList>
            <person name="Klenk H.-P."/>
        </authorList>
    </citation>
    <scope>NUCLEOTIDE SEQUENCE [LARGE SCALE GENOMIC DNA]</scope>
    <source>
        <strain evidence="2 3">GD13</strain>
    </source>
</reference>
<evidence type="ECO:0000313" key="3">
    <source>
        <dbReference type="Proteomes" id="UP001240447"/>
    </source>
</evidence>
<accession>A0ABT9NU61</accession>
<proteinExistence type="predicted"/>
<dbReference type="Pfam" id="PF13614">
    <property type="entry name" value="AAA_31"/>
    <property type="match status" value="1"/>
</dbReference>
<feature type="domain" description="AAA" evidence="1">
    <location>
        <begin position="133"/>
        <end position="293"/>
    </location>
</feature>
<dbReference type="Proteomes" id="UP001240447">
    <property type="component" value="Unassembled WGS sequence"/>
</dbReference>
<dbReference type="InterPro" id="IPR025669">
    <property type="entry name" value="AAA_dom"/>
</dbReference>
<dbReference type="InterPro" id="IPR050625">
    <property type="entry name" value="ParA/MinD_ATPase"/>
</dbReference>
<dbReference type="InterPro" id="IPR027417">
    <property type="entry name" value="P-loop_NTPase"/>
</dbReference>
<dbReference type="RefSeq" id="WP_306825313.1">
    <property type="nucleotide sequence ID" value="NZ_JAUSQM010000001.1"/>
</dbReference>
<protein>
    <submittedName>
        <fullName evidence="2">Pilus assembly protein CpaE</fullName>
    </submittedName>
</protein>
<gene>
    <name evidence="2" type="ORF">J2S59_003369</name>
</gene>